<organism evidence="2 3">
    <name type="scientific">Necator americanus</name>
    <name type="common">Human hookworm</name>
    <dbReference type="NCBI Taxonomy" id="51031"/>
    <lineage>
        <taxon>Eukaryota</taxon>
        <taxon>Metazoa</taxon>
        <taxon>Ecdysozoa</taxon>
        <taxon>Nematoda</taxon>
        <taxon>Chromadorea</taxon>
        <taxon>Rhabditida</taxon>
        <taxon>Rhabditina</taxon>
        <taxon>Rhabditomorpha</taxon>
        <taxon>Strongyloidea</taxon>
        <taxon>Ancylostomatidae</taxon>
        <taxon>Bunostominae</taxon>
        <taxon>Necator</taxon>
    </lineage>
</organism>
<evidence type="ECO:0000313" key="2">
    <source>
        <dbReference type="EMBL" id="KAK6764147.1"/>
    </source>
</evidence>
<reference evidence="2 3" key="1">
    <citation type="submission" date="2023-08" db="EMBL/GenBank/DDBJ databases">
        <title>A Necator americanus chromosomal reference genome.</title>
        <authorList>
            <person name="Ilik V."/>
            <person name="Petrzelkova K.J."/>
            <person name="Pardy F."/>
            <person name="Fuh T."/>
            <person name="Niatou-Singa F.S."/>
            <person name="Gouil Q."/>
            <person name="Baker L."/>
            <person name="Ritchie M.E."/>
            <person name="Jex A.R."/>
            <person name="Gazzola D."/>
            <person name="Li H."/>
            <person name="Toshio Fujiwara R."/>
            <person name="Zhan B."/>
            <person name="Aroian R.V."/>
            <person name="Pafco B."/>
            <person name="Schwarz E.M."/>
        </authorList>
    </citation>
    <scope>NUCLEOTIDE SEQUENCE [LARGE SCALE GENOMIC DNA]</scope>
    <source>
        <strain evidence="2 3">Aroian</strain>
        <tissue evidence="2">Whole animal</tissue>
    </source>
</reference>
<dbReference type="Proteomes" id="UP001303046">
    <property type="component" value="Unassembled WGS sequence"/>
</dbReference>
<gene>
    <name evidence="2" type="primary">Necator_chrX.g24630</name>
    <name evidence="2" type="ORF">RB195_024465</name>
</gene>
<feature type="region of interest" description="Disordered" evidence="1">
    <location>
        <begin position="1"/>
        <end position="26"/>
    </location>
</feature>
<name>A0ABR1EN97_NECAM</name>
<comment type="caution">
    <text evidence="2">The sequence shown here is derived from an EMBL/GenBank/DDBJ whole genome shotgun (WGS) entry which is preliminary data.</text>
</comment>
<feature type="compositionally biased region" description="Polar residues" evidence="1">
    <location>
        <begin position="1"/>
        <end position="20"/>
    </location>
</feature>
<accession>A0ABR1EN97</accession>
<evidence type="ECO:0000313" key="3">
    <source>
        <dbReference type="Proteomes" id="UP001303046"/>
    </source>
</evidence>
<proteinExistence type="predicted"/>
<keyword evidence="3" id="KW-1185">Reference proteome</keyword>
<protein>
    <submittedName>
        <fullName evidence="2">Uncharacterized protein</fullName>
    </submittedName>
</protein>
<dbReference type="EMBL" id="JAVFWL010000006">
    <property type="protein sequence ID" value="KAK6764147.1"/>
    <property type="molecule type" value="Genomic_DNA"/>
</dbReference>
<sequence>MPSCSQDTSNSASTCNSGTAKRTLRSIKPPQATLPKFYGNSDDFPEYWAIFEALVHNSEELDIMERILLLKESSRRRAQTAIKGIKLILENYKQLGLPKNTTEICTMSGIGEHIECFESHKTKPVITNGFPSVKLNTEDIEFLKTNTICLANSKLHGEHQNPHILVGLDYYHDLVTDPANGIRTPSGFHITKTVFGPTIYGQGINKVSETANTVCHSLTGISENTEQELLLKVFELDGFGIMPEEIQRDEKVRRYLEKYSKLISFENNIITAPFPLKENVIKLENN</sequence>
<evidence type="ECO:0000256" key="1">
    <source>
        <dbReference type="SAM" id="MobiDB-lite"/>
    </source>
</evidence>